<reference evidence="1 2" key="1">
    <citation type="submission" date="2016-10" db="EMBL/GenBank/DDBJ databases">
        <authorList>
            <person name="de Groot N.N."/>
        </authorList>
    </citation>
    <scope>NUCLEOTIDE SEQUENCE [LARGE SCALE GENOMIC DNA]</scope>
    <source>
        <strain evidence="1 2">AR40</strain>
    </source>
</reference>
<dbReference type="Gene3D" id="3.40.50.1240">
    <property type="entry name" value="Phosphoglycerate mutase-like"/>
    <property type="match status" value="1"/>
</dbReference>
<sequence length="263" mass="30344">MRLIFIRHAQPDYSIDGLTEKGKVEAQLLAKRTASWDVDRFFCSPLGRAKDTAEPTLKALNREVTICDWLQEFHYRVEDPYTKDLRVPWDYFPEFFTTQPLMLDPDKWYDCDLYKTNPEIKSKWFEVCNGLDDILKSYGYTRNGKYYDYKNPDGPDLPAEIGDIQTRGIMEYQVRDEDDNKTIVFFCHLGVECVMLAHLLSISPVTLWHGTFLAPSSVTVVNAEKRYHNQAYFRIQALGDTSHLYAAGEPVSGFGAFSTVFSK</sequence>
<dbReference type="OrthoDB" id="9782128at2"/>
<name>A0A1H9UCQ4_BUTFI</name>
<organism evidence="1 2">
    <name type="scientific">Butyrivibrio fibrisolvens</name>
    <dbReference type="NCBI Taxonomy" id="831"/>
    <lineage>
        <taxon>Bacteria</taxon>
        <taxon>Bacillati</taxon>
        <taxon>Bacillota</taxon>
        <taxon>Clostridia</taxon>
        <taxon>Lachnospirales</taxon>
        <taxon>Lachnospiraceae</taxon>
        <taxon>Butyrivibrio</taxon>
    </lineage>
</organism>
<dbReference type="Pfam" id="PF00300">
    <property type="entry name" value="His_Phos_1"/>
    <property type="match status" value="1"/>
</dbReference>
<dbReference type="InterPro" id="IPR013078">
    <property type="entry name" value="His_Pase_superF_clade-1"/>
</dbReference>
<protein>
    <submittedName>
        <fullName evidence="1">Probable phosphoglycerate mutase</fullName>
    </submittedName>
</protein>
<dbReference type="EMBL" id="FOGJ01000018">
    <property type="protein sequence ID" value="SES07350.1"/>
    <property type="molecule type" value="Genomic_DNA"/>
</dbReference>
<evidence type="ECO:0000313" key="1">
    <source>
        <dbReference type="EMBL" id="SES07350.1"/>
    </source>
</evidence>
<dbReference type="RefSeq" id="WP_074757011.1">
    <property type="nucleotide sequence ID" value="NZ_FOGJ01000018.1"/>
</dbReference>
<dbReference type="InterPro" id="IPR029033">
    <property type="entry name" value="His_PPase_superfam"/>
</dbReference>
<dbReference type="Proteomes" id="UP000182584">
    <property type="component" value="Unassembled WGS sequence"/>
</dbReference>
<dbReference type="CDD" id="cd07067">
    <property type="entry name" value="HP_PGM_like"/>
    <property type="match status" value="1"/>
</dbReference>
<gene>
    <name evidence="1" type="ORF">SAMN04487884_11833</name>
</gene>
<accession>A0A1H9UCQ4</accession>
<dbReference type="AlphaFoldDB" id="A0A1H9UCQ4"/>
<dbReference type="SUPFAM" id="SSF53254">
    <property type="entry name" value="Phosphoglycerate mutase-like"/>
    <property type="match status" value="1"/>
</dbReference>
<dbReference type="SMART" id="SM00855">
    <property type="entry name" value="PGAM"/>
    <property type="match status" value="1"/>
</dbReference>
<evidence type="ECO:0000313" key="2">
    <source>
        <dbReference type="Proteomes" id="UP000182584"/>
    </source>
</evidence>
<dbReference type="eggNOG" id="COG0406">
    <property type="taxonomic scope" value="Bacteria"/>
</dbReference>
<proteinExistence type="predicted"/>